<dbReference type="EMBL" id="BSXW01002115">
    <property type="protein sequence ID" value="GMF40920.1"/>
    <property type="molecule type" value="Genomic_DNA"/>
</dbReference>
<sequence length="162" mass="17595">MLTSVGDPILYPIASATDVTRTWGLALAGSVELNLETYSEDSSCSKIVYAEIGTGNCPESPTCTIKNDDNGEFLDAAGESCIEDRDTYLQTAFEGASYLTIETYSSNCVGDLYDTRSYLADGKYHPYKFGHFKIAEATTKRPRCSYPIQVATPVNGTKIGLL</sequence>
<dbReference type="Proteomes" id="UP001165083">
    <property type="component" value="Unassembled WGS sequence"/>
</dbReference>
<gene>
    <name evidence="1" type="ORF">Plil01_001660200</name>
</gene>
<accession>A0A9W6XLK7</accession>
<organism evidence="1 2">
    <name type="scientific">Phytophthora lilii</name>
    <dbReference type="NCBI Taxonomy" id="2077276"/>
    <lineage>
        <taxon>Eukaryota</taxon>
        <taxon>Sar</taxon>
        <taxon>Stramenopiles</taxon>
        <taxon>Oomycota</taxon>
        <taxon>Peronosporomycetes</taxon>
        <taxon>Peronosporales</taxon>
        <taxon>Peronosporaceae</taxon>
        <taxon>Phytophthora</taxon>
    </lineage>
</organism>
<protein>
    <submittedName>
        <fullName evidence="1">Unnamed protein product</fullName>
    </submittedName>
</protein>
<reference evidence="1" key="1">
    <citation type="submission" date="2023-04" db="EMBL/GenBank/DDBJ databases">
        <title>Phytophthora lilii NBRC 32176.</title>
        <authorList>
            <person name="Ichikawa N."/>
            <person name="Sato H."/>
            <person name="Tonouchi N."/>
        </authorList>
    </citation>
    <scope>NUCLEOTIDE SEQUENCE</scope>
    <source>
        <strain evidence="1">NBRC 32176</strain>
    </source>
</reference>
<name>A0A9W6XLK7_9STRA</name>
<keyword evidence="2" id="KW-1185">Reference proteome</keyword>
<proteinExistence type="predicted"/>
<comment type="caution">
    <text evidence="1">The sequence shown here is derived from an EMBL/GenBank/DDBJ whole genome shotgun (WGS) entry which is preliminary data.</text>
</comment>
<evidence type="ECO:0000313" key="2">
    <source>
        <dbReference type="Proteomes" id="UP001165083"/>
    </source>
</evidence>
<dbReference type="OrthoDB" id="120838at2759"/>
<dbReference type="AlphaFoldDB" id="A0A9W6XLK7"/>
<evidence type="ECO:0000313" key="1">
    <source>
        <dbReference type="EMBL" id="GMF40920.1"/>
    </source>
</evidence>